<sequence length="617" mass="64488">MATPFRIKRSAVPGKGPSVSDLQLGELALNTYDAELYTLRSRPGIGTEVVKIGGAAIENVLYVNKDGDDGNSGSTPADAKATLKAAVGIASEGTAIKVAAGTYIENNPIKVPKQVSIVGDSLREVTVSPQNADEDMFHVSPGDMISEITFSGTVDKGVAVIAFDPDKIQYVNQSPYIRFCTNRVANSIGLKVDGNKAVGPFKSMVTDSYTQYNVSGIGVSVSNEGYAQIVSLFTMNLDEAVACHSGGQCDVTNSNSSFGNYGLVADGVGALQYTGTIASEAKENTDKFEVNLSTSSVNISNFVYDNVSGLATVTTSSAHGFNVGMGVTIAGVQLTCPYGTKTYPHQAPYVFTVDTVPNTTSFTTNIGISTLAHSYFGGGTAKINLIRPFDGKAVYFENEYNTIGKIKLTNPGSGYNTAPTVTIGDPSTSSTFGVTATALATIIGSKVDEIQILSNGRGYTSLPSVTISAPDVGINTATATVELLPTYYTVKESTPISAGICTITINETLPYSVGVGTTVPFFRQSRILASSHSFQYIGSGVDPINSLPSRGGVTIQENEVDNRNGGLVVYTSTDQGGNFRIGDGVQIDQISGTITGTSYSKSLFANVTPLILALGGE</sequence>
<evidence type="ECO:0000256" key="2">
    <source>
        <dbReference type="ARBA" id="ARBA00022844"/>
    </source>
</evidence>
<dbReference type="OrthoDB" id="30156at10239"/>
<dbReference type="InterPro" id="IPR011050">
    <property type="entry name" value="Pectin_lyase_fold/virulence"/>
</dbReference>
<protein>
    <submittedName>
        <fullName evidence="3">Phage tail fiber-like protein</fullName>
    </submittedName>
    <submittedName>
        <fullName evidence="4">Predicted protein</fullName>
    </submittedName>
</protein>
<comment type="subcellular location">
    <subcellularLocation>
        <location evidence="1">Virion</location>
    </subcellularLocation>
</comment>
<gene>
    <name evidence="4" type="ORF">PCMG_00293</name>
    <name evidence="3" type="ORF">PSSM2_293</name>
</gene>
<evidence type="ECO:0000256" key="1">
    <source>
        <dbReference type="ARBA" id="ARBA00004328"/>
    </source>
</evidence>
<dbReference type="GO" id="GO:0051701">
    <property type="term" value="P:biological process involved in interaction with host"/>
    <property type="evidence" value="ECO:0007669"/>
    <property type="project" value="UniProtKB-ARBA"/>
</dbReference>
<organism evidence="3 5">
    <name type="scientific">Prochlorococcus phage P-SSM2</name>
    <dbReference type="NCBI Taxonomy" id="268746"/>
    <lineage>
        <taxon>Viruses</taxon>
        <taxon>Duplodnaviria</taxon>
        <taxon>Heunggongvirae</taxon>
        <taxon>Uroviricota</taxon>
        <taxon>Caudoviricetes</taxon>
        <taxon>Pantevenvirales</taxon>
        <taxon>Kyanoviridae</taxon>
        <taxon>Salacisavirus</taxon>
        <taxon>Salacisavirus pssm2</taxon>
    </lineage>
</organism>
<evidence type="ECO:0000313" key="6">
    <source>
        <dbReference type="Proteomes" id="UP000013923"/>
    </source>
</evidence>
<dbReference type="GO" id="GO:0044423">
    <property type="term" value="C:virion component"/>
    <property type="evidence" value="ECO:0007669"/>
    <property type="project" value="UniProtKB-KW"/>
</dbReference>
<evidence type="ECO:0000313" key="3">
    <source>
        <dbReference type="EMBL" id="AAX44670.1"/>
    </source>
</evidence>
<reference evidence="3 5" key="3">
    <citation type="journal article" date="2010" name="Environ. Microbiol.">
        <title>Genomic analysis of oceanic cyanobacterial myoviruses compared with T4-like myoviruses from diverse hosts and environments.</title>
        <authorList>
            <person name="Sullivan M.B."/>
            <person name="Huang K.H."/>
            <person name="Ignacio-Espinoza J.C."/>
            <person name="Berlin A.M."/>
            <person name="Kelly L."/>
            <person name="Weigele P.R."/>
            <person name="DeFrancesco A.S."/>
            <person name="Kern S.E."/>
            <person name="Thompson L.R."/>
            <person name="Young S."/>
            <person name="Yandava C."/>
            <person name="Fu R."/>
            <person name="Krastins B."/>
            <person name="Chase M."/>
            <person name="Sarracino D."/>
            <person name="Osburne M.S."/>
            <person name="Henn M.R."/>
            <person name="Chisholm S.W."/>
        </authorList>
    </citation>
    <scope>NUCLEOTIDE SEQUENCE [LARGE SCALE GENOMIC DNA]</scope>
</reference>
<evidence type="ECO:0000313" key="5">
    <source>
        <dbReference type="Proteomes" id="UP000000991"/>
    </source>
</evidence>
<accession>Q58M62</accession>
<dbReference type="InterPro" id="IPR012334">
    <property type="entry name" value="Pectin_lyas_fold"/>
</dbReference>
<name>Q58M62_BPPRM</name>
<proteinExistence type="predicted"/>
<dbReference type="KEGG" id="vg:3294196"/>
<dbReference type="Proteomes" id="UP000000991">
    <property type="component" value="Segment"/>
</dbReference>
<keyword evidence="5" id="KW-1185">Reference proteome</keyword>
<reference evidence="4 6" key="2">
    <citation type="submission" date="2009-10" db="EMBL/GenBank/DDBJ databases">
        <title>The Genome Sequence of Prochlorococcus phage P-SSM2.</title>
        <authorList>
            <consortium name="The Broad Institute Genome Sequencing Platform"/>
            <person name="Henn M.R."/>
            <person name="Sullivan M.S."/>
            <person name="Osburne M.S."/>
            <person name="Levin J."/>
            <person name="Malboeuf C."/>
            <person name="Casali M."/>
            <person name="Russ C."/>
            <person name="Lennon N."/>
            <person name="Chapman S.B."/>
            <person name="Erlich R."/>
            <person name="Young S.K."/>
            <person name="Koehrsen M."/>
            <person name="Yandava C."/>
            <person name="Zeng Q."/>
            <person name="Alvarado L."/>
            <person name="Anderson S."/>
            <person name="Berlin A."/>
            <person name="Borenstein D."/>
            <person name="Chen Z."/>
            <person name="Engels R."/>
            <person name="Freedman E."/>
            <person name="Gellesch M."/>
            <person name="Goldberg J."/>
            <person name="Green L."/>
            <person name="Griggs A."/>
            <person name="Gujja S."/>
            <person name="Heilman E.R."/>
            <person name="Heiman D."/>
            <person name="Hepburn T."/>
            <person name="Howarth C."/>
            <person name="Jen D."/>
            <person name="Larson L."/>
            <person name="Lewis B."/>
            <person name="Mehta T."/>
            <person name="Park D."/>
            <person name="Pearson M."/>
            <person name="Richards J."/>
            <person name="Rizzolo K."/>
            <person name="Roberts A."/>
            <person name="Ryan E."/>
            <person name="Saif S."/>
            <person name="Shea T."/>
            <person name="Shenoy N."/>
            <person name="Sisk P."/>
            <person name="Stolte C."/>
            <person name="Sykes S."/>
            <person name="Walk T."/>
            <person name="White J."/>
            <person name="Yu Q."/>
            <person name="Coleman M.L."/>
            <person name="Huang K.H."/>
            <person name="Weigele P.R."/>
            <person name="DeFrancesco A.S."/>
            <person name="Kern S.E."/>
            <person name="Thompson L.R."/>
            <person name="Fu R."/>
            <person name="Hombeck B."/>
            <person name="Chisholm S.W."/>
            <person name="Haas B."/>
            <person name="Nusbaum C."/>
            <person name="Birren B."/>
        </authorList>
    </citation>
    <scope>NUCLEOTIDE SEQUENCE [LARGE SCALE GENOMIC DNA]</scope>
    <source>
        <strain evidence="4">P-SSM2</strain>
    </source>
</reference>
<keyword evidence="2" id="KW-0946">Virion</keyword>
<dbReference type="RefSeq" id="YP_214524.1">
    <property type="nucleotide sequence ID" value="NC_006883.2"/>
</dbReference>
<reference evidence="3 5" key="1">
    <citation type="journal article" date="2005" name="PLoS Biol.">
        <title>Three Prochlorococcus cyanophage genomes: signature features and ecological interpretations.</title>
        <authorList>
            <person name="Sullivan M.B."/>
            <person name="Coleman M.L."/>
            <person name="Weigele P."/>
            <person name="Rohwer F."/>
            <person name="Chisholm S.W."/>
        </authorList>
    </citation>
    <scope>NUCLEOTIDE SEQUENCE</scope>
</reference>
<evidence type="ECO:0000313" key="4">
    <source>
        <dbReference type="EMBL" id="ACY76169.1"/>
    </source>
</evidence>
<dbReference type="GO" id="GO:0019058">
    <property type="term" value="P:viral life cycle"/>
    <property type="evidence" value="ECO:0007669"/>
    <property type="project" value="UniProtKB-ARBA"/>
</dbReference>
<dbReference type="SUPFAM" id="SSF51126">
    <property type="entry name" value="Pectin lyase-like"/>
    <property type="match status" value="1"/>
</dbReference>
<dbReference type="EMBL" id="AY939844">
    <property type="protein sequence ID" value="AAX44670.1"/>
    <property type="molecule type" value="Genomic_DNA"/>
</dbReference>
<dbReference type="EMBL" id="GU071092">
    <property type="protein sequence ID" value="ACY76169.1"/>
    <property type="molecule type" value="Genomic_DNA"/>
</dbReference>
<dbReference type="GeneID" id="3294196"/>
<organismHost>
    <name type="scientific">Prochlorococcus</name>
    <dbReference type="NCBI Taxonomy" id="1218"/>
</organismHost>
<dbReference type="Gene3D" id="2.160.20.10">
    <property type="entry name" value="Single-stranded right-handed beta-helix, Pectin lyase-like"/>
    <property type="match status" value="1"/>
</dbReference>
<dbReference type="Proteomes" id="UP000013923">
    <property type="component" value="Genome"/>
</dbReference>